<comment type="caution">
    <text evidence="2">The sequence shown here is derived from an EMBL/GenBank/DDBJ whole genome shotgun (WGS) entry which is preliminary data.</text>
</comment>
<keyword evidence="3" id="KW-1185">Reference proteome</keyword>
<gene>
    <name evidence="2" type="ORF">GH714_013476</name>
</gene>
<dbReference type="PANTHER" id="PTHR37708">
    <property type="entry name" value="HOMEOBOX HOX-B3-LIKE PROTEIN"/>
    <property type="match status" value="1"/>
</dbReference>
<evidence type="ECO:0000256" key="1">
    <source>
        <dbReference type="SAM" id="MobiDB-lite"/>
    </source>
</evidence>
<protein>
    <submittedName>
        <fullName evidence="2">Uncharacterized protein</fullName>
    </submittedName>
</protein>
<name>A0A6A6MN82_HEVBR</name>
<evidence type="ECO:0000313" key="3">
    <source>
        <dbReference type="Proteomes" id="UP000467840"/>
    </source>
</evidence>
<organism evidence="2 3">
    <name type="scientific">Hevea brasiliensis</name>
    <name type="common">Para rubber tree</name>
    <name type="synonym">Siphonia brasiliensis</name>
    <dbReference type="NCBI Taxonomy" id="3981"/>
    <lineage>
        <taxon>Eukaryota</taxon>
        <taxon>Viridiplantae</taxon>
        <taxon>Streptophyta</taxon>
        <taxon>Embryophyta</taxon>
        <taxon>Tracheophyta</taxon>
        <taxon>Spermatophyta</taxon>
        <taxon>Magnoliopsida</taxon>
        <taxon>eudicotyledons</taxon>
        <taxon>Gunneridae</taxon>
        <taxon>Pentapetalae</taxon>
        <taxon>rosids</taxon>
        <taxon>fabids</taxon>
        <taxon>Malpighiales</taxon>
        <taxon>Euphorbiaceae</taxon>
        <taxon>Crotonoideae</taxon>
        <taxon>Micrandreae</taxon>
        <taxon>Hevea</taxon>
    </lineage>
</organism>
<reference evidence="2 3" key="1">
    <citation type="journal article" date="2020" name="Mol. Plant">
        <title>The Chromosome-Based Rubber Tree Genome Provides New Insights into Spurge Genome Evolution and Rubber Biosynthesis.</title>
        <authorList>
            <person name="Liu J."/>
            <person name="Shi C."/>
            <person name="Shi C.C."/>
            <person name="Li W."/>
            <person name="Zhang Q.J."/>
            <person name="Zhang Y."/>
            <person name="Li K."/>
            <person name="Lu H.F."/>
            <person name="Shi C."/>
            <person name="Zhu S.T."/>
            <person name="Xiao Z.Y."/>
            <person name="Nan H."/>
            <person name="Yue Y."/>
            <person name="Zhu X.G."/>
            <person name="Wu Y."/>
            <person name="Hong X.N."/>
            <person name="Fan G.Y."/>
            <person name="Tong Y."/>
            <person name="Zhang D."/>
            <person name="Mao C.L."/>
            <person name="Liu Y.L."/>
            <person name="Hao S.J."/>
            <person name="Liu W.Q."/>
            <person name="Lv M.Q."/>
            <person name="Zhang H.B."/>
            <person name="Liu Y."/>
            <person name="Hu-Tang G.R."/>
            <person name="Wang J.P."/>
            <person name="Wang J.H."/>
            <person name="Sun Y.H."/>
            <person name="Ni S.B."/>
            <person name="Chen W.B."/>
            <person name="Zhang X.C."/>
            <person name="Jiao Y.N."/>
            <person name="Eichler E.E."/>
            <person name="Li G.H."/>
            <person name="Liu X."/>
            <person name="Gao L.Z."/>
        </authorList>
    </citation>
    <scope>NUCLEOTIDE SEQUENCE [LARGE SCALE GENOMIC DNA]</scope>
    <source>
        <strain evidence="3">cv. GT1</strain>
        <tissue evidence="2">Leaf</tissue>
    </source>
</reference>
<dbReference type="Proteomes" id="UP000467840">
    <property type="component" value="Chromosome 15"/>
</dbReference>
<feature type="region of interest" description="Disordered" evidence="1">
    <location>
        <begin position="69"/>
        <end position="91"/>
    </location>
</feature>
<dbReference type="PANTHER" id="PTHR37708:SF2">
    <property type="entry name" value="HOMEOBOX HOX-B3-LIKE PROTEIN"/>
    <property type="match status" value="1"/>
</dbReference>
<accession>A0A6A6MN82</accession>
<sequence>MAEENPTLQSLFHALDPMSLILSHNSLDSRQPVPLKLTTDSYIMERGPRYRAYAELRESKLRMKILRQQERDESDFKQTPPKKQVKFQANLTSSRKGSSVLAQSVPDFSATLRKENRKPKPEWTPPSKNWSTINGILSNSRGKINEDVTLSQNSAKVFVVASESLYGACEAMFKPDMFPTEVREF</sequence>
<proteinExistence type="predicted"/>
<evidence type="ECO:0000313" key="2">
    <source>
        <dbReference type="EMBL" id="KAF2313798.1"/>
    </source>
</evidence>
<dbReference type="AlphaFoldDB" id="A0A6A6MN82"/>
<dbReference type="EMBL" id="JAAGAX010000005">
    <property type="protein sequence ID" value="KAF2313798.1"/>
    <property type="molecule type" value="Genomic_DNA"/>
</dbReference>